<organism evidence="2 3">
    <name type="scientific">Cordyceps fumosorosea (strain ARSEF 2679)</name>
    <name type="common">Isaria fumosorosea</name>
    <dbReference type="NCBI Taxonomy" id="1081104"/>
    <lineage>
        <taxon>Eukaryota</taxon>
        <taxon>Fungi</taxon>
        <taxon>Dikarya</taxon>
        <taxon>Ascomycota</taxon>
        <taxon>Pezizomycotina</taxon>
        <taxon>Sordariomycetes</taxon>
        <taxon>Hypocreomycetidae</taxon>
        <taxon>Hypocreales</taxon>
        <taxon>Cordycipitaceae</taxon>
        <taxon>Cordyceps</taxon>
    </lineage>
</organism>
<comment type="caution">
    <text evidence="2">The sequence shown here is derived from an EMBL/GenBank/DDBJ whole genome shotgun (WGS) entry which is preliminary data.</text>
</comment>
<keyword evidence="1" id="KW-0732">Signal</keyword>
<evidence type="ECO:0008006" key="4">
    <source>
        <dbReference type="Google" id="ProtNLM"/>
    </source>
</evidence>
<feature type="signal peptide" evidence="1">
    <location>
        <begin position="1"/>
        <end position="21"/>
    </location>
</feature>
<dbReference type="GeneID" id="30023301"/>
<name>A0A167QM95_CORFA</name>
<protein>
    <recommendedName>
        <fullName evidence="4">IDI-2</fullName>
    </recommendedName>
</protein>
<dbReference type="AlphaFoldDB" id="A0A167QM95"/>
<dbReference type="OrthoDB" id="3660930at2759"/>
<sequence length="128" mass="14079">MKFSIALIIQVASLATAQSRADVTETEAAEICGALGVMEVPAGVDPGTVRMCREHPTVLEEVEKTLDKRRCWSTPKAGCSNSGWCYKICNGKGGWCWTTWDGPSTSWRECFRDEHCTENHECGGRCSC</sequence>
<dbReference type="Proteomes" id="UP000076744">
    <property type="component" value="Unassembled WGS sequence"/>
</dbReference>
<proteinExistence type="predicted"/>
<dbReference type="RefSeq" id="XP_018702258.1">
    <property type="nucleotide sequence ID" value="XM_018850613.1"/>
</dbReference>
<reference evidence="2 3" key="1">
    <citation type="journal article" date="2016" name="Genome Biol. Evol.">
        <title>Divergent and convergent evolution of fungal pathogenicity.</title>
        <authorList>
            <person name="Shang Y."/>
            <person name="Xiao G."/>
            <person name="Zheng P."/>
            <person name="Cen K."/>
            <person name="Zhan S."/>
            <person name="Wang C."/>
        </authorList>
    </citation>
    <scope>NUCLEOTIDE SEQUENCE [LARGE SCALE GENOMIC DNA]</scope>
    <source>
        <strain evidence="2 3">ARSEF 2679</strain>
    </source>
</reference>
<evidence type="ECO:0000256" key="1">
    <source>
        <dbReference type="SAM" id="SignalP"/>
    </source>
</evidence>
<feature type="chain" id="PRO_5007891545" description="IDI-2" evidence="1">
    <location>
        <begin position="22"/>
        <end position="128"/>
    </location>
</feature>
<dbReference type="EMBL" id="AZHB01000019">
    <property type="protein sequence ID" value="OAA57768.1"/>
    <property type="molecule type" value="Genomic_DNA"/>
</dbReference>
<gene>
    <name evidence="2" type="ORF">ISF_07009</name>
</gene>
<evidence type="ECO:0000313" key="2">
    <source>
        <dbReference type="EMBL" id="OAA57768.1"/>
    </source>
</evidence>
<evidence type="ECO:0000313" key="3">
    <source>
        <dbReference type="Proteomes" id="UP000076744"/>
    </source>
</evidence>
<accession>A0A167QM95</accession>
<keyword evidence="3" id="KW-1185">Reference proteome</keyword>